<protein>
    <submittedName>
        <fullName evidence="1">Uncharacterized protein</fullName>
    </submittedName>
</protein>
<comment type="caution">
    <text evidence="1">The sequence shown here is derived from an EMBL/GenBank/DDBJ whole genome shotgun (WGS) entry which is preliminary data.</text>
</comment>
<dbReference type="Proteomes" id="UP001251528">
    <property type="component" value="Unassembled WGS sequence"/>
</dbReference>
<reference evidence="1" key="1">
    <citation type="submission" date="2023-06" db="EMBL/GenBank/DDBJ databases">
        <title>Conoideocrella luteorostrata (Hypocreales: Clavicipitaceae), a potential biocontrol fungus for elongate hemlock scale in United States Christmas tree production areas.</title>
        <authorList>
            <person name="Barrett H."/>
            <person name="Lovett B."/>
            <person name="Macias A.M."/>
            <person name="Stajich J.E."/>
            <person name="Kasson M.T."/>
        </authorList>
    </citation>
    <scope>NUCLEOTIDE SEQUENCE</scope>
    <source>
        <strain evidence="1">ARSEF 14590</strain>
    </source>
</reference>
<evidence type="ECO:0000313" key="1">
    <source>
        <dbReference type="EMBL" id="KAK2593264.1"/>
    </source>
</evidence>
<sequence>MAANGSYLSDPQYGYDVVVAATEASVNATMLKYLLSLKDQHTYLCYVQTSSDSEPHLIPYADLLSKAQGSDPFKIKDAEDPKTNQDIKNLAEVGFVAGVKISLGVPSNYAPGSYSTLPKIVELQRNATVKYRMMCADITIVELIYDRWGSKWRSLSQSDEPNRCWNLVSDVNLLIDNVDKSTPYANLPPAVQNQINNLSGSMFDIQQLLFDLNNAGLSSVPKIEGIVPNSKAAVLLSSYFVNTYFDAVQKAGAPVLNYTIVPRTQQEATLKPTSLNFHIGPLLHETDTSLKTLDYLCAVNNKKLPAPRDFGWDYISAADAQQAHGVIVINRNTFAEYLRDVILKQAKELCFIPHVRSWNDQGTQFECNPEFNPPNMVIDTNIPSTGETILTMQYDKKAEDENGAGGALGAIVNECHFSASVVARGNALHIESSYRVHLYLRNTQTTSSADVIHKIYHDKVELAVDGAGRMEAKKSGTFEDKKYEDKANAFMNFWAGVNADFDKLKVLKYSGSDFEGLRVQELQNFIFPGGKTFAFKAFHFSDHQDLVASITYADPA</sequence>
<proteinExistence type="predicted"/>
<organism evidence="1 2">
    <name type="scientific">Conoideocrella luteorostrata</name>
    <dbReference type="NCBI Taxonomy" id="1105319"/>
    <lineage>
        <taxon>Eukaryota</taxon>
        <taxon>Fungi</taxon>
        <taxon>Dikarya</taxon>
        <taxon>Ascomycota</taxon>
        <taxon>Pezizomycotina</taxon>
        <taxon>Sordariomycetes</taxon>
        <taxon>Hypocreomycetidae</taxon>
        <taxon>Hypocreales</taxon>
        <taxon>Clavicipitaceae</taxon>
        <taxon>Conoideocrella</taxon>
    </lineage>
</organism>
<gene>
    <name evidence="1" type="ORF">QQS21_009029</name>
</gene>
<evidence type="ECO:0000313" key="2">
    <source>
        <dbReference type="Proteomes" id="UP001251528"/>
    </source>
</evidence>
<name>A0AAJ0FVF2_9HYPO</name>
<keyword evidence="2" id="KW-1185">Reference proteome</keyword>
<dbReference type="EMBL" id="JASWJB010000220">
    <property type="protein sequence ID" value="KAK2593264.1"/>
    <property type="molecule type" value="Genomic_DNA"/>
</dbReference>
<accession>A0AAJ0FVF2</accession>
<dbReference type="AlphaFoldDB" id="A0AAJ0FVF2"/>